<dbReference type="InterPro" id="IPR027417">
    <property type="entry name" value="P-loop_NTPase"/>
</dbReference>
<dbReference type="OrthoDB" id="5557210at2"/>
<dbReference type="STRING" id="454136.NIES2119_30655"/>
<dbReference type="EMBL" id="MRCE01000062">
    <property type="protein sequence ID" value="OKH30606.1"/>
    <property type="molecule type" value="Genomic_DNA"/>
</dbReference>
<dbReference type="Gene3D" id="3.40.50.300">
    <property type="entry name" value="P-loop containing nucleotide triphosphate hydrolases"/>
    <property type="match status" value="1"/>
</dbReference>
<dbReference type="Proteomes" id="UP000185860">
    <property type="component" value="Unassembled WGS sequence"/>
</dbReference>
<sequence length="1242" mass="141211">MTKNKLGISLGRVFEIGFNIGFLTYFQQSKFQQPYGEIYLQALSQIHLHKIQLAIAKDYIDKSHKEIIGDWVKLFLQKGWVSGYSFVREYREATGWRIDSKIEILYFQCDFHNENIFYTIPEKDDYIYYKEILDSQGFENVDINYYKDTGEFLKADTLLLTRYLGKYRILVVDLSTFTTSAIHSVTNLHNIQTLKDLLRTELNYVLSKSRFCGLDIDTGNSADKNNQLNEIYSKDLAQYFSAFKTKDKEAVKVIQACSYAWSFYKFLLSSGKIAPADAVKFNCFGYSDRMINGIALTKEINEGEDNLGILKTCYYIYKKKGFKDIDDNRSQVLEVIQSNAARSFQDGRKFVKDIVEAEKDTITCINHQEVFQAKTDFFNTADFIPESVRLSLELGQEEIELRNAHANLIQQVLKDTTRPFLFLTGNPGIGKTTAVAKQFLQQTEQGQGSLLIYVSPRIQVNRDIVDKFIDKNSRLLRSDNLICINTNKAILDANSGYAVEYCSNKFQGDFERGRQVQFLDARNLKDNSFKRQSRFSRYTDNLVQVEKPNQKGVIASLCEAIHTCIIAPDLPNNIVATASIQSLKETRYGNTLKHLGRIFSSAYNSSSKPPGVLPKKMKELANHLKNIFIMIDEITGYQEGVAFLHGIIDFIEEYDLLNPEYGFNVKVITADASLTIQDVVNSHLSNSKVEGDKVFVRQVSGSMGECLSVENFNFTGKPATLINANSYPASKLIINYHVFIQSVSSEQNTEGDFTLENKVADKIQEDILRLLAINNGQIIVYIQNKDSLKQLITYIAKERPSFKLHEEYLEIHANLLDWEEAEIQKYQNDSKIKVVFVTASASRGLSFHNAKYILVKIPGFQIEQNLMEIIQVIYRGRGGDLDKGEKNLTFYLSDKAVYYPKTVDDDGKPLSADESEKLAKLSLQEGCLNVLNILIILKASIMTRIMGSGQIGRKRYVIIPIGGKSLSQAGETFIGSLANLLKQIRKLHKKQLGDTLLRDVENTLDELLAVQKIEISSLSRNPLVSSDGEVSYFSIGFKIFSQIENSLDNLLSLPPIEKTYLRGSLLIVPLSKKLVKETNYIDLDKIIDPERNKEFISKLQLLVKSGKYPKQITRAVDSLIDLAQTLFSELERSQKLSQTSVSSDRYYALPIQTFIAINAFEEYFADDRRVSNPSFRDILARYVQTLSLAHNIIPIDSNYQNIPYVVFNSGAMDKLGKSLFDENQLFQSKEMNILNLILSQED</sequence>
<dbReference type="PROSITE" id="PS51194">
    <property type="entry name" value="HELICASE_CTER"/>
    <property type="match status" value="1"/>
</dbReference>
<dbReference type="Pfam" id="PF00271">
    <property type="entry name" value="Helicase_C"/>
    <property type="match status" value="1"/>
</dbReference>
<dbReference type="InterPro" id="IPR001650">
    <property type="entry name" value="Helicase_C-like"/>
</dbReference>
<protein>
    <recommendedName>
        <fullName evidence="1">Helicase C-terminal domain-containing protein</fullName>
    </recommendedName>
</protein>
<feature type="domain" description="Helicase C-terminal" evidence="1">
    <location>
        <begin position="762"/>
        <end position="924"/>
    </location>
</feature>
<dbReference type="SUPFAM" id="SSF52540">
    <property type="entry name" value="P-loop containing nucleoside triphosphate hydrolases"/>
    <property type="match status" value="1"/>
</dbReference>
<evidence type="ECO:0000259" key="1">
    <source>
        <dbReference type="PROSITE" id="PS51194"/>
    </source>
</evidence>
<gene>
    <name evidence="2" type="ORF">NIES2119_30655</name>
</gene>
<dbReference type="AlphaFoldDB" id="A0A1U7I3E8"/>
<evidence type="ECO:0000313" key="2">
    <source>
        <dbReference type="EMBL" id="OKH30606.1"/>
    </source>
</evidence>
<organism evidence="2 3">
    <name type="scientific">[Phormidium ambiguum] IAM M-71</name>
    <dbReference type="NCBI Taxonomy" id="454136"/>
    <lineage>
        <taxon>Bacteria</taxon>
        <taxon>Bacillati</taxon>
        <taxon>Cyanobacteriota</taxon>
        <taxon>Cyanophyceae</taxon>
        <taxon>Oscillatoriophycideae</taxon>
        <taxon>Aerosakkonematales</taxon>
        <taxon>Aerosakkonemataceae</taxon>
        <taxon>Floridanema</taxon>
    </lineage>
</organism>
<accession>A0A1U7I3E8</accession>
<name>A0A1U7I3E8_9CYAN</name>
<reference evidence="2 3" key="1">
    <citation type="submission" date="2016-11" db="EMBL/GenBank/DDBJ databases">
        <title>Draft Genome Sequences of Nine Cyanobacterial Strains from Diverse Habitats.</title>
        <authorList>
            <person name="Zhu T."/>
            <person name="Hou S."/>
            <person name="Lu X."/>
            <person name="Hess W.R."/>
        </authorList>
    </citation>
    <scope>NUCLEOTIDE SEQUENCE [LARGE SCALE GENOMIC DNA]</scope>
    <source>
        <strain evidence="2 3">IAM M-71</strain>
    </source>
</reference>
<proteinExistence type="predicted"/>
<evidence type="ECO:0000313" key="3">
    <source>
        <dbReference type="Proteomes" id="UP000185860"/>
    </source>
</evidence>
<comment type="caution">
    <text evidence="2">The sequence shown here is derived from an EMBL/GenBank/DDBJ whole genome shotgun (WGS) entry which is preliminary data.</text>
</comment>
<dbReference type="RefSeq" id="WP_073597278.1">
    <property type="nucleotide sequence ID" value="NZ_MRCE01000062.1"/>
</dbReference>